<dbReference type="SUPFAM" id="SSF82771">
    <property type="entry name" value="GIY-YIG endonuclease"/>
    <property type="match status" value="1"/>
</dbReference>
<dbReference type="Pfam" id="PF22920">
    <property type="entry name" value="UvrC_RNaseH"/>
    <property type="match status" value="1"/>
</dbReference>
<dbReference type="CDD" id="cd10434">
    <property type="entry name" value="GIY-YIG_UvrC_Cho"/>
    <property type="match status" value="1"/>
</dbReference>
<dbReference type="RefSeq" id="WP_265992205.1">
    <property type="nucleotide sequence ID" value="NZ_CP110973.1"/>
</dbReference>
<evidence type="ECO:0000256" key="7">
    <source>
        <dbReference type="HAMAP-Rule" id="MF_00203"/>
    </source>
</evidence>
<evidence type="ECO:0000256" key="6">
    <source>
        <dbReference type="ARBA" id="ARBA00023236"/>
    </source>
</evidence>
<dbReference type="Pfam" id="PF08459">
    <property type="entry name" value="UvrC_RNaseH_dom"/>
    <property type="match status" value="1"/>
</dbReference>
<dbReference type="InterPro" id="IPR010994">
    <property type="entry name" value="RuvA_2-like"/>
</dbReference>
<dbReference type="PROSITE" id="PS50165">
    <property type="entry name" value="UVRC"/>
    <property type="match status" value="1"/>
</dbReference>
<dbReference type="Gene3D" id="3.30.420.340">
    <property type="entry name" value="UvrC, RNAse H endonuclease domain"/>
    <property type="match status" value="1"/>
</dbReference>
<protein>
    <recommendedName>
        <fullName evidence="7">UvrABC system protein C</fullName>
        <shortName evidence="7">Protein UvrC</shortName>
    </recommendedName>
    <alternativeName>
        <fullName evidence="7">Excinuclease ABC subunit C</fullName>
    </alternativeName>
</protein>
<feature type="domain" description="GIY-YIG" evidence="8">
    <location>
        <begin position="15"/>
        <end position="94"/>
    </location>
</feature>
<keyword evidence="2 7" id="KW-0227">DNA damage</keyword>
<evidence type="ECO:0000256" key="5">
    <source>
        <dbReference type="ARBA" id="ARBA00023204"/>
    </source>
</evidence>
<proteinExistence type="inferred from homology"/>
<evidence type="ECO:0000256" key="1">
    <source>
        <dbReference type="ARBA" id="ARBA00022490"/>
    </source>
</evidence>
<keyword evidence="4 7" id="KW-0267">Excision nuclease</keyword>
<keyword evidence="3 7" id="KW-0228">DNA excision</keyword>
<name>A0ABW3QA64_9BACT</name>
<evidence type="ECO:0000256" key="4">
    <source>
        <dbReference type="ARBA" id="ARBA00022881"/>
    </source>
</evidence>
<keyword evidence="5 7" id="KW-0234">DNA repair</keyword>
<dbReference type="InterPro" id="IPR038476">
    <property type="entry name" value="UvrC_RNase_H_dom_sf"/>
</dbReference>
<dbReference type="EMBL" id="JBHTLP010000008">
    <property type="protein sequence ID" value="MFD1141720.1"/>
    <property type="molecule type" value="Genomic_DNA"/>
</dbReference>
<comment type="similarity">
    <text evidence="7">Belongs to the UvrC family.</text>
</comment>
<dbReference type="Proteomes" id="UP001597116">
    <property type="component" value="Unassembled WGS sequence"/>
</dbReference>
<sequence>MAEFDYKKELAKVPHEPGVYRYFDASGEVIYVGKAKDLKNRVSSYFVKSNQHDRKTQRLVSQIRKIEFTIVHTEFDALLLENQLIKRFQPRYNILLRDDKTYPFICVTNERFPRILTTRRIDRKMGTFYGPYAQLRPMYALLEMFSQLFTLRTCNLNLSPENVEAKKFKVCLEYHIGNCKGPCEGLISEEEYLKDIDQVHSILKGNVSPAQSYFKERMVEAASQLAFEQAQHYKEKLHVLQNFQSKSTVVNPKILDADVFTIASDESAAYINFMKVVNGTITQTNTVEVKKKLDEPDADLLTMLVVEFRTMYGSEAKEIITNIPLDADLKAEITVPQIGDKKKLLDMSLKNVLYFRRERAERAAAEATGNASRKDRVLIRLKQDLQLKTVPHRIECFDNSNIQGTNPVSAMVCFIDGKPSPKNYRHFSIKTVIGPNDFASMHEVVTRRYTRVLDEQAGLPDLIVIDGGKGQLSAACEALKELDLYGKVPIIGIAKRLEEIYFPEDSLPLYIDKKSESLKLIQRIRDEAHRFAITYHRDKRSRNSLISELENIEGIGKKTAAKLLKVFKGVKKIREAPIEDVATVVGNDKAQKIKEYFTTIDQ</sequence>
<dbReference type="PROSITE" id="PS50164">
    <property type="entry name" value="GIY_YIG"/>
    <property type="match status" value="1"/>
</dbReference>
<keyword evidence="1 7" id="KW-0963">Cytoplasm</keyword>
<dbReference type="NCBIfam" id="TIGR00194">
    <property type="entry name" value="uvrC"/>
    <property type="match status" value="1"/>
</dbReference>
<dbReference type="InterPro" id="IPR000305">
    <property type="entry name" value="GIY-YIG_endonuc"/>
</dbReference>
<dbReference type="InterPro" id="IPR036876">
    <property type="entry name" value="UVR_dom_sf"/>
</dbReference>
<comment type="subcellular location">
    <subcellularLocation>
        <location evidence="7">Cytoplasm</location>
    </subcellularLocation>
</comment>
<comment type="caution">
    <text evidence="10">The sequence shown here is derived from an EMBL/GenBank/DDBJ whole genome shotgun (WGS) entry which is preliminary data.</text>
</comment>
<evidence type="ECO:0000259" key="9">
    <source>
        <dbReference type="PROSITE" id="PS50165"/>
    </source>
</evidence>
<comment type="subunit">
    <text evidence="7">Interacts with UvrB in an incision complex.</text>
</comment>
<dbReference type="PANTHER" id="PTHR30562">
    <property type="entry name" value="UVRC/OXIDOREDUCTASE"/>
    <property type="match status" value="1"/>
</dbReference>
<gene>
    <name evidence="7 10" type="primary">uvrC</name>
    <name evidence="10" type="ORF">ACFQ4C_11405</name>
</gene>
<dbReference type="InterPro" id="IPR001162">
    <property type="entry name" value="UvrC_RNase_H_dom"/>
</dbReference>
<evidence type="ECO:0000256" key="3">
    <source>
        <dbReference type="ARBA" id="ARBA00022769"/>
    </source>
</evidence>
<evidence type="ECO:0000313" key="11">
    <source>
        <dbReference type="Proteomes" id="UP001597116"/>
    </source>
</evidence>
<dbReference type="HAMAP" id="MF_00203">
    <property type="entry name" value="UvrC"/>
    <property type="match status" value="1"/>
</dbReference>
<accession>A0ABW3QA64</accession>
<dbReference type="Gene3D" id="1.10.150.20">
    <property type="entry name" value="5' to 3' exonuclease, C-terminal subdomain"/>
    <property type="match status" value="1"/>
</dbReference>
<dbReference type="InterPro" id="IPR047296">
    <property type="entry name" value="GIY-YIG_UvrC_Cho"/>
</dbReference>
<organism evidence="10 11">
    <name type="scientific">Larkinella insperata</name>
    <dbReference type="NCBI Taxonomy" id="332158"/>
    <lineage>
        <taxon>Bacteria</taxon>
        <taxon>Pseudomonadati</taxon>
        <taxon>Bacteroidota</taxon>
        <taxon>Cytophagia</taxon>
        <taxon>Cytophagales</taxon>
        <taxon>Spirosomataceae</taxon>
        <taxon>Larkinella</taxon>
    </lineage>
</organism>
<dbReference type="Gene3D" id="3.40.1440.10">
    <property type="entry name" value="GIY-YIG endonuclease"/>
    <property type="match status" value="1"/>
</dbReference>
<dbReference type="SMART" id="SM00465">
    <property type="entry name" value="GIYc"/>
    <property type="match status" value="1"/>
</dbReference>
<evidence type="ECO:0000259" key="8">
    <source>
        <dbReference type="PROSITE" id="PS50164"/>
    </source>
</evidence>
<comment type="function">
    <text evidence="7">The UvrABC repair system catalyzes the recognition and processing of DNA lesions. UvrC both incises the 5' and 3' sides of the lesion. The N-terminal half is responsible for the 3' incision and the C-terminal half is responsible for the 5' incision.</text>
</comment>
<evidence type="ECO:0000256" key="2">
    <source>
        <dbReference type="ARBA" id="ARBA00022763"/>
    </source>
</evidence>
<dbReference type="SUPFAM" id="SSF46600">
    <property type="entry name" value="C-terminal UvrC-binding domain of UvrB"/>
    <property type="match status" value="1"/>
</dbReference>
<keyword evidence="11" id="KW-1185">Reference proteome</keyword>
<dbReference type="Pfam" id="PF14520">
    <property type="entry name" value="HHH_5"/>
    <property type="match status" value="1"/>
</dbReference>
<dbReference type="SUPFAM" id="SSF47781">
    <property type="entry name" value="RuvA domain 2-like"/>
    <property type="match status" value="1"/>
</dbReference>
<dbReference type="InterPro" id="IPR050066">
    <property type="entry name" value="UvrABC_protein_C"/>
</dbReference>
<dbReference type="Pfam" id="PF01541">
    <property type="entry name" value="GIY-YIG"/>
    <property type="match status" value="1"/>
</dbReference>
<evidence type="ECO:0000313" key="10">
    <source>
        <dbReference type="EMBL" id="MFD1141720.1"/>
    </source>
</evidence>
<dbReference type="InterPro" id="IPR004791">
    <property type="entry name" value="UvrC"/>
</dbReference>
<feature type="domain" description="UvrC family homology region profile" evidence="9">
    <location>
        <begin position="314"/>
        <end position="479"/>
    </location>
</feature>
<dbReference type="PANTHER" id="PTHR30562:SF1">
    <property type="entry name" value="UVRABC SYSTEM PROTEIN C"/>
    <property type="match status" value="1"/>
</dbReference>
<keyword evidence="6 7" id="KW-0742">SOS response</keyword>
<reference evidence="11" key="1">
    <citation type="journal article" date="2019" name="Int. J. Syst. Evol. Microbiol.">
        <title>The Global Catalogue of Microorganisms (GCM) 10K type strain sequencing project: providing services to taxonomists for standard genome sequencing and annotation.</title>
        <authorList>
            <consortium name="The Broad Institute Genomics Platform"/>
            <consortium name="The Broad Institute Genome Sequencing Center for Infectious Disease"/>
            <person name="Wu L."/>
            <person name="Ma J."/>
        </authorList>
    </citation>
    <scope>NUCLEOTIDE SEQUENCE [LARGE SCALE GENOMIC DNA]</scope>
    <source>
        <strain evidence="11">CCUG 55608</strain>
    </source>
</reference>
<dbReference type="InterPro" id="IPR035901">
    <property type="entry name" value="GIY-YIG_endonuc_sf"/>
</dbReference>